<comment type="subcellular location">
    <subcellularLocation>
        <location evidence="1 14">Cell outer membrane</location>
        <topology evidence="1 14">Multi-pass membrane protein</topology>
    </subcellularLocation>
</comment>
<evidence type="ECO:0000256" key="6">
    <source>
        <dbReference type="ARBA" id="ARBA00022692"/>
    </source>
</evidence>
<evidence type="ECO:0000256" key="14">
    <source>
        <dbReference type="PROSITE-ProRule" id="PRU01360"/>
    </source>
</evidence>
<dbReference type="SUPFAM" id="SSF56935">
    <property type="entry name" value="Porins"/>
    <property type="match status" value="1"/>
</dbReference>
<evidence type="ECO:0000256" key="7">
    <source>
        <dbReference type="ARBA" id="ARBA00022729"/>
    </source>
</evidence>
<evidence type="ECO:0000256" key="15">
    <source>
        <dbReference type="PROSITE-ProRule" id="PRU10144"/>
    </source>
</evidence>
<dbReference type="Pfam" id="PF07715">
    <property type="entry name" value="Plug"/>
    <property type="match status" value="1"/>
</dbReference>
<keyword evidence="8" id="KW-0408">Iron</keyword>
<dbReference type="PANTHER" id="PTHR32552">
    <property type="entry name" value="FERRICHROME IRON RECEPTOR-RELATED"/>
    <property type="match status" value="1"/>
</dbReference>
<dbReference type="PANTHER" id="PTHR32552:SF68">
    <property type="entry name" value="FERRICHROME OUTER MEMBRANE TRANSPORTER_PHAGE RECEPTOR"/>
    <property type="match status" value="1"/>
</dbReference>
<keyword evidence="13 14" id="KW-0998">Cell outer membrane</keyword>
<reference evidence="21" key="1">
    <citation type="journal article" date="2019" name="Int. J. Syst. Evol. Microbiol.">
        <title>The Global Catalogue of Microorganisms (GCM) 10K type strain sequencing project: providing services to taxonomists for standard genome sequencing and annotation.</title>
        <authorList>
            <consortium name="The Broad Institute Genomics Platform"/>
            <consortium name="The Broad Institute Genome Sequencing Center for Infectious Disease"/>
            <person name="Wu L."/>
            <person name="Ma J."/>
        </authorList>
    </citation>
    <scope>NUCLEOTIDE SEQUENCE [LARGE SCALE GENOMIC DNA]</scope>
    <source>
        <strain evidence="21">NBRC 110633</strain>
    </source>
</reference>
<evidence type="ECO:0000256" key="10">
    <source>
        <dbReference type="ARBA" id="ARBA00023077"/>
    </source>
</evidence>
<feature type="domain" description="TonB-dependent receptor-like beta-barrel" evidence="18">
    <location>
        <begin position="233"/>
        <end position="686"/>
    </location>
</feature>
<dbReference type="Pfam" id="PF00593">
    <property type="entry name" value="TonB_dep_Rec_b-barrel"/>
    <property type="match status" value="1"/>
</dbReference>
<feature type="signal peptide" evidence="17">
    <location>
        <begin position="1"/>
        <end position="31"/>
    </location>
</feature>
<keyword evidence="6 14" id="KW-0812">Transmembrane</keyword>
<evidence type="ECO:0000256" key="9">
    <source>
        <dbReference type="ARBA" id="ARBA00023065"/>
    </source>
</evidence>
<evidence type="ECO:0000256" key="11">
    <source>
        <dbReference type="ARBA" id="ARBA00023136"/>
    </source>
</evidence>
<keyword evidence="7 17" id="KW-0732">Signal</keyword>
<evidence type="ECO:0000256" key="16">
    <source>
        <dbReference type="RuleBase" id="RU003357"/>
    </source>
</evidence>
<dbReference type="PROSITE" id="PS52016">
    <property type="entry name" value="TONB_DEPENDENT_REC_3"/>
    <property type="match status" value="1"/>
</dbReference>
<comment type="caution">
    <text evidence="20">The sequence shown here is derived from an EMBL/GenBank/DDBJ whole genome shotgun (WGS) entry which is preliminary data.</text>
</comment>
<keyword evidence="12" id="KW-0675">Receptor</keyword>
<dbReference type="PROSITE" id="PS01156">
    <property type="entry name" value="TONB_DEPENDENT_REC_2"/>
    <property type="match status" value="1"/>
</dbReference>
<keyword evidence="9" id="KW-0406">Ion transport</keyword>
<comment type="similarity">
    <text evidence="2 14 16">Belongs to the TonB-dependent receptor family.</text>
</comment>
<evidence type="ECO:0000259" key="19">
    <source>
        <dbReference type="Pfam" id="PF07715"/>
    </source>
</evidence>
<dbReference type="InterPro" id="IPR010917">
    <property type="entry name" value="TonB_rcpt_CS"/>
</dbReference>
<evidence type="ECO:0000256" key="3">
    <source>
        <dbReference type="ARBA" id="ARBA00022448"/>
    </source>
</evidence>
<name>A0ABQ5Y109_9VIBR</name>
<keyword evidence="4 14" id="KW-1134">Transmembrane beta strand</keyword>
<dbReference type="Gene3D" id="2.40.170.20">
    <property type="entry name" value="TonB-dependent receptor, beta-barrel domain"/>
    <property type="match status" value="1"/>
</dbReference>
<keyword evidence="3 14" id="KW-0813">Transport</keyword>
<dbReference type="Proteomes" id="UP001156669">
    <property type="component" value="Unassembled WGS sequence"/>
</dbReference>
<evidence type="ECO:0000313" key="20">
    <source>
        <dbReference type="EMBL" id="GLR04118.1"/>
    </source>
</evidence>
<evidence type="ECO:0000259" key="18">
    <source>
        <dbReference type="Pfam" id="PF00593"/>
    </source>
</evidence>
<evidence type="ECO:0000256" key="2">
    <source>
        <dbReference type="ARBA" id="ARBA00009810"/>
    </source>
</evidence>
<dbReference type="InterPro" id="IPR036942">
    <property type="entry name" value="Beta-barrel_TonB_sf"/>
</dbReference>
<dbReference type="InterPro" id="IPR039426">
    <property type="entry name" value="TonB-dep_rcpt-like"/>
</dbReference>
<organism evidence="20 21">
    <name type="scientific">Vibrio hyugaensis</name>
    <dbReference type="NCBI Taxonomy" id="1534743"/>
    <lineage>
        <taxon>Bacteria</taxon>
        <taxon>Pseudomonadati</taxon>
        <taxon>Pseudomonadota</taxon>
        <taxon>Gammaproteobacteria</taxon>
        <taxon>Vibrionales</taxon>
        <taxon>Vibrionaceae</taxon>
        <taxon>Vibrio</taxon>
    </lineage>
</organism>
<gene>
    <name evidence="20" type="ORF">GCM10007906_17050</name>
</gene>
<feature type="chain" id="PRO_5046731881" evidence="17">
    <location>
        <begin position="32"/>
        <end position="716"/>
    </location>
</feature>
<keyword evidence="21" id="KW-1185">Reference proteome</keyword>
<feature type="domain" description="TonB-dependent receptor plug" evidence="19">
    <location>
        <begin position="59"/>
        <end position="161"/>
    </location>
</feature>
<evidence type="ECO:0000256" key="13">
    <source>
        <dbReference type="ARBA" id="ARBA00023237"/>
    </source>
</evidence>
<evidence type="ECO:0000256" key="1">
    <source>
        <dbReference type="ARBA" id="ARBA00004571"/>
    </source>
</evidence>
<dbReference type="InterPro" id="IPR000531">
    <property type="entry name" value="Beta-barrel_TonB"/>
</dbReference>
<evidence type="ECO:0000313" key="21">
    <source>
        <dbReference type="Proteomes" id="UP001156669"/>
    </source>
</evidence>
<dbReference type="NCBIfam" id="TIGR01783">
    <property type="entry name" value="TonB-siderophor"/>
    <property type="match status" value="1"/>
</dbReference>
<sequence>MDLRKMETPTKFHRSTLAVVVSALIAGHVVADEDVSQIETITVLGETYRNTATKTSLDPEETPQAITVITKDEMDLRGVSTVSEALRYSSGVNTELRGRAVTRLDLFNIRGFINYTNFYDGLPLLFNGWNLQPQIDAAAIEQIEVFKGPTSVLYGNIPPGGMVNMIAKTPQSEPSHSVSVSTGSDSLKEVNFDTTGQIGDSNVNYRIIGMAKQRDGQADTSEDERYLLAPSFDWQATENTLVNVNVYYQNDPSAGIYTTVPAAGSVLDNPLGSLSPNTYLGDENWNTYEREVLMVGYKIQHDFSSNWQFLQNARFMTADAYQENTYNSELQADNRTIGRNAYLTDETSKSFVIDNQLSGYLSHGKFEHNLLFGLDYQQLDSDVKYKDTLDYSLTQDIFNPDHNQINRDSLNFLYQQDLDISMKQIGLYFQDQVRYDNLVMIAGLRWDKYESETDTETNYIGDVSTGKEKLDDSNVSFRVGGLYELDFGLSPYLTYSESFEPIAGADATGKAFEPSTGHQWELGFKYAPLGGNVSGNLALFHITKKNAILTDPNNPYAPQYQAGEVVSQGAELEAKWQATSQADLTLNYTYIDMEITEDTYYNQEGKTPVWVPEQTASLWANYYFEGPLTGLRTSAGVRYVGETQMDAQNSDQVADYTLVDLAASYDFSAASQSLEGATVTVSASNIFDEEYYSCYDKNNCWFGAERSIEATLEYKF</sequence>
<evidence type="ECO:0000256" key="4">
    <source>
        <dbReference type="ARBA" id="ARBA00022452"/>
    </source>
</evidence>
<proteinExistence type="inferred from homology"/>
<keyword evidence="5" id="KW-0410">Iron transport</keyword>
<accession>A0ABQ5Y109</accession>
<evidence type="ECO:0000256" key="17">
    <source>
        <dbReference type="SAM" id="SignalP"/>
    </source>
</evidence>
<dbReference type="InterPro" id="IPR010105">
    <property type="entry name" value="TonB_sidphr_rcpt"/>
</dbReference>
<dbReference type="Gene3D" id="2.170.130.10">
    <property type="entry name" value="TonB-dependent receptor, plug domain"/>
    <property type="match status" value="1"/>
</dbReference>
<protein>
    <submittedName>
        <fullName evidence="20">Ligand-gated channel protein</fullName>
    </submittedName>
</protein>
<evidence type="ECO:0000256" key="8">
    <source>
        <dbReference type="ARBA" id="ARBA00023004"/>
    </source>
</evidence>
<dbReference type="EMBL" id="BSOE01000024">
    <property type="protein sequence ID" value="GLR04118.1"/>
    <property type="molecule type" value="Genomic_DNA"/>
</dbReference>
<evidence type="ECO:0000256" key="12">
    <source>
        <dbReference type="ARBA" id="ARBA00023170"/>
    </source>
</evidence>
<feature type="short sequence motif" description="TonB C-terminal box" evidence="15">
    <location>
        <begin position="699"/>
        <end position="716"/>
    </location>
</feature>
<evidence type="ECO:0000256" key="5">
    <source>
        <dbReference type="ARBA" id="ARBA00022496"/>
    </source>
</evidence>
<keyword evidence="11 14" id="KW-0472">Membrane</keyword>
<keyword evidence="10 16" id="KW-0798">TonB box</keyword>
<dbReference type="InterPro" id="IPR037066">
    <property type="entry name" value="Plug_dom_sf"/>
</dbReference>
<dbReference type="CDD" id="cd01347">
    <property type="entry name" value="ligand_gated_channel"/>
    <property type="match status" value="1"/>
</dbReference>
<dbReference type="InterPro" id="IPR012910">
    <property type="entry name" value="Plug_dom"/>
</dbReference>